<sequence length="132" mass="14654">MGWGPRAGQVAGGVLPLLAFSHNSGSGADEGQGQQTSKQKPAFRRVQGRKGERRREFLIDVYTVCRRFALHMVLIGYRTVKAEHDHEGDSVPLFEFRSFLQGLSVILSSARCRSSFNYALLRRSIPTIADSS</sequence>
<gene>
    <name evidence="2" type="ORF">EMCG_07173</name>
</gene>
<reference evidence="3" key="1">
    <citation type="journal article" date="2015" name="PLoS Genet.">
        <title>The dynamic genome and transcriptome of the human fungal pathogen Blastomyces and close relative Emmonsia.</title>
        <authorList>
            <person name="Munoz J.F."/>
            <person name="Gauthier G.M."/>
            <person name="Desjardins C.A."/>
            <person name="Gallo J.E."/>
            <person name="Holder J."/>
            <person name="Sullivan T.D."/>
            <person name="Marty A.J."/>
            <person name="Carmen J.C."/>
            <person name="Chen Z."/>
            <person name="Ding L."/>
            <person name="Gujja S."/>
            <person name="Magrini V."/>
            <person name="Misas E."/>
            <person name="Mitreva M."/>
            <person name="Priest M."/>
            <person name="Saif S."/>
            <person name="Whiston E.A."/>
            <person name="Young S."/>
            <person name="Zeng Q."/>
            <person name="Goldman W.E."/>
            <person name="Mardis E.R."/>
            <person name="Taylor J.W."/>
            <person name="McEwen J.G."/>
            <person name="Clay O.K."/>
            <person name="Klein B.S."/>
            <person name="Cuomo C.A."/>
        </authorList>
    </citation>
    <scope>NUCLEOTIDE SEQUENCE [LARGE SCALE GENOMIC DNA]</scope>
    <source>
        <strain evidence="3">UAMH 3008</strain>
    </source>
</reference>
<organism evidence="2 3">
    <name type="scientific">[Emmonsia] crescens</name>
    <dbReference type="NCBI Taxonomy" id="73230"/>
    <lineage>
        <taxon>Eukaryota</taxon>
        <taxon>Fungi</taxon>
        <taxon>Dikarya</taxon>
        <taxon>Ascomycota</taxon>
        <taxon>Pezizomycotina</taxon>
        <taxon>Eurotiomycetes</taxon>
        <taxon>Eurotiomycetidae</taxon>
        <taxon>Onygenales</taxon>
        <taxon>Ajellomycetaceae</taxon>
        <taxon>Emergomyces</taxon>
    </lineage>
</organism>
<comment type="caution">
    <text evidence="2">The sequence shown here is derived from an EMBL/GenBank/DDBJ whole genome shotgun (WGS) entry which is preliminary data.</text>
</comment>
<proteinExistence type="predicted"/>
<feature type="region of interest" description="Disordered" evidence="1">
    <location>
        <begin position="24"/>
        <end position="50"/>
    </location>
</feature>
<name>A0A0G2JBA7_9EURO</name>
<dbReference type="AlphaFoldDB" id="A0A0G2JBA7"/>
<accession>A0A0G2JBA7</accession>
<evidence type="ECO:0000313" key="3">
    <source>
        <dbReference type="Proteomes" id="UP000034164"/>
    </source>
</evidence>
<dbReference type="EMBL" id="LCZI01000327">
    <property type="protein sequence ID" value="KKZ67151.1"/>
    <property type="molecule type" value="Genomic_DNA"/>
</dbReference>
<dbReference type="VEuPathDB" id="FungiDB:EMCG_07173"/>
<protein>
    <submittedName>
        <fullName evidence="2">Uncharacterized protein</fullName>
    </submittedName>
</protein>
<evidence type="ECO:0000313" key="2">
    <source>
        <dbReference type="EMBL" id="KKZ67151.1"/>
    </source>
</evidence>
<evidence type="ECO:0000256" key="1">
    <source>
        <dbReference type="SAM" id="MobiDB-lite"/>
    </source>
</evidence>
<feature type="compositionally biased region" description="Polar residues" evidence="1">
    <location>
        <begin position="24"/>
        <end position="39"/>
    </location>
</feature>
<dbReference type="Proteomes" id="UP000034164">
    <property type="component" value="Unassembled WGS sequence"/>
</dbReference>